<keyword evidence="2" id="KW-1185">Reference proteome</keyword>
<dbReference type="GeneID" id="17825015"/>
<dbReference type="SUPFAM" id="SSF81301">
    <property type="entry name" value="Nucleotidyltransferase"/>
    <property type="match status" value="1"/>
</dbReference>
<protein>
    <submittedName>
        <fullName evidence="1">Putative nucleotidyl transferase</fullName>
    </submittedName>
</protein>
<name>V5YSZ1_9CAUD</name>
<accession>V5YSZ1</accession>
<proteinExistence type="predicted"/>
<dbReference type="InterPro" id="IPR043519">
    <property type="entry name" value="NT_sf"/>
</dbReference>
<dbReference type="RefSeq" id="YP_008873150.1">
    <property type="nucleotide sequence ID" value="NC_023005.1"/>
</dbReference>
<dbReference type="Proteomes" id="UP000203191">
    <property type="component" value="Segment"/>
</dbReference>
<dbReference type="KEGG" id="vg:17825015"/>
<evidence type="ECO:0000313" key="1">
    <source>
        <dbReference type="EMBL" id="BAO20690.1"/>
    </source>
</evidence>
<dbReference type="OrthoDB" id="17514at10239"/>
<organism evidence="1 2">
    <name type="scientific">Pseudomonas phage PPpW-4</name>
    <dbReference type="NCBI Taxonomy" id="1279083"/>
    <lineage>
        <taxon>Viruses</taxon>
        <taxon>Duplodnaviria</taxon>
        <taxon>Heunggongvirae</taxon>
        <taxon>Uroviricota</taxon>
        <taxon>Caudoviricetes</taxon>
        <taxon>Autographivirales</taxon>
        <taxon>Autotranscriptaviridae</taxon>
        <taxon>Studiervirinae</taxon>
        <taxon>Phutvirus</taxon>
        <taxon>Phutvirus PPpW4</taxon>
    </lineage>
</organism>
<dbReference type="GO" id="GO:0016740">
    <property type="term" value="F:transferase activity"/>
    <property type="evidence" value="ECO:0007669"/>
    <property type="project" value="UniProtKB-KW"/>
</dbReference>
<sequence length="193" mass="21149">MSVNRSQVIAALAVAQALSDHGFSVIVAGGFCRDVYFGEVPKDIDIVVAAGSIHDDPAEAHAILSDVLKQQQVDFLGFRMYTEGKSDRLVGGFKCTGNLDVVLYDVDSATDAVDAFDFNLNQFVMMRTGDYDSAYVVYAGDTSFHELVPIREDYSTERFGKMREKFVNLTCRFPEGQGPARVLLSDAELAPEA</sequence>
<dbReference type="EMBL" id="AB775549">
    <property type="protein sequence ID" value="BAO20690.1"/>
    <property type="molecule type" value="Genomic_DNA"/>
</dbReference>
<reference evidence="2" key="1">
    <citation type="journal article" date="2015" name="J Appl Environ Microbiol">
        <title>Complete Genome Sequence Analysis of Two Pseudomonas plecoglossicida Phages, Potential Therapeutic Agents.</title>
        <authorList>
            <person name="Kawato Y."/>
            <person name="Yasuike M."/>
            <person name="Nakamura Y."/>
            <person name="Shigenobu Y."/>
            <person name="Fujiwara A."/>
            <person name="Sano M."/>
            <person name="Nakai T."/>
        </authorList>
    </citation>
    <scope>NUCLEOTIDE SEQUENCE [LARGE SCALE GENOMIC DNA]</scope>
</reference>
<keyword evidence="1" id="KW-0808">Transferase</keyword>
<evidence type="ECO:0000313" key="2">
    <source>
        <dbReference type="Proteomes" id="UP000203191"/>
    </source>
</evidence>
<dbReference type="Gene3D" id="3.30.460.10">
    <property type="entry name" value="Beta Polymerase, domain 2"/>
    <property type="match status" value="1"/>
</dbReference>